<dbReference type="GO" id="GO:0008168">
    <property type="term" value="F:methyltransferase activity"/>
    <property type="evidence" value="ECO:0007669"/>
    <property type="project" value="UniProtKB-KW"/>
</dbReference>
<sequence>MNNNILKSDLQDFINKNYKGDILSVLFKKPIFEGISNQELAQQLEAKEKCRTKLPTWFRTSNIYYPKKLNIEQTSSEITARYKAEIISGKTLVDLTGGLGVDCYFFSQKIAQVFYCEKDLELSKIARHNFEMLGAKNIAIFSGDGLDFLKNQKKSFDWIYIDPSRRHGAKGKVFLLSDSTPNVVAHLEALFAKSDNLLIKTSPLLDLSTTLDALKFAKEVHIVSVLNEVRELLWVLQKGFEGKPKIRTINYAKHGPENFVFEWESEKSAEAVFSEPMTYLYEPNAAIMKSGAFKTIGNRFGLYKLDPNTHLYTSKQQVGFPGRVFLVKSIFPYNRKSLKQWEGAKANITTRNFHETVATIRKKYRIKEGGDQYLFFTRTANRFLVLSCIKVSKTPKIDSN</sequence>
<dbReference type="CDD" id="cd02440">
    <property type="entry name" value="AdoMet_MTases"/>
    <property type="match status" value="1"/>
</dbReference>
<dbReference type="Proteomes" id="UP000707206">
    <property type="component" value="Unassembled WGS sequence"/>
</dbReference>
<feature type="domain" description="THUMP-like" evidence="1">
    <location>
        <begin position="322"/>
        <end position="388"/>
    </location>
</feature>
<feature type="domain" description="PG-1098 ferredoxin-like" evidence="2">
    <location>
        <begin position="279"/>
        <end position="321"/>
    </location>
</feature>
<dbReference type="InterPro" id="IPR029063">
    <property type="entry name" value="SAM-dependent_MTases_sf"/>
</dbReference>
<dbReference type="Pfam" id="PF18096">
    <property type="entry name" value="Thump_like"/>
    <property type="match status" value="1"/>
</dbReference>
<proteinExistence type="predicted"/>
<dbReference type="Pfam" id="PF22013">
    <property type="entry name" value="PG_1098_Fer"/>
    <property type="match status" value="1"/>
</dbReference>
<evidence type="ECO:0000259" key="2">
    <source>
        <dbReference type="Pfam" id="PF22013"/>
    </source>
</evidence>
<dbReference type="InterPro" id="IPR041497">
    <property type="entry name" value="Thump-like"/>
</dbReference>
<accession>A0A967ECD3</accession>
<gene>
    <name evidence="3" type="ORF">FK220_017295</name>
</gene>
<dbReference type="InterPro" id="IPR054168">
    <property type="entry name" value="PG_1098_Fer"/>
</dbReference>
<dbReference type="Gene3D" id="1.10.10.1110">
    <property type="entry name" value="Methyltransferase PG1098, N-terminal domain"/>
    <property type="match status" value="1"/>
</dbReference>
<organism evidence="3 4">
    <name type="scientific">Pelagihabitans pacificus</name>
    <dbReference type="NCBI Taxonomy" id="2696054"/>
    <lineage>
        <taxon>Bacteria</taxon>
        <taxon>Pseudomonadati</taxon>
        <taxon>Bacteroidota</taxon>
        <taxon>Flavobacteriia</taxon>
        <taxon>Flavobacteriales</taxon>
        <taxon>Flavobacteriaceae</taxon>
        <taxon>Pelagihabitans</taxon>
    </lineage>
</organism>
<name>A0A967ECD3_9FLAO</name>
<evidence type="ECO:0000313" key="4">
    <source>
        <dbReference type="Proteomes" id="UP000707206"/>
    </source>
</evidence>
<keyword evidence="3" id="KW-0808">Transferase</keyword>
<keyword evidence="4" id="KW-1185">Reference proteome</keyword>
<comment type="caution">
    <text evidence="3">The sequence shown here is derived from an EMBL/GenBank/DDBJ whole genome shotgun (WGS) entry which is preliminary data.</text>
</comment>
<reference evidence="3" key="2">
    <citation type="submission" date="2020-03" db="EMBL/GenBank/DDBJ databases">
        <title>Flavobacteriaceae bacterium strain TP-CH-4, a member of the family Flavobacteriaceae isolated from a deep-sea seamount.</title>
        <authorList>
            <person name="Zhang D.-C."/>
        </authorList>
    </citation>
    <scope>NUCLEOTIDE SEQUENCE</scope>
    <source>
        <strain evidence="3">TP-CH-4</strain>
    </source>
</reference>
<dbReference type="RefSeq" id="WP_152575613.1">
    <property type="nucleotide sequence ID" value="NZ_VIKU02000006.1"/>
</dbReference>
<dbReference type="EMBL" id="VIKU02000006">
    <property type="protein sequence ID" value="NHF61111.1"/>
    <property type="molecule type" value="Genomic_DNA"/>
</dbReference>
<dbReference type="GO" id="GO:0032259">
    <property type="term" value="P:methylation"/>
    <property type="evidence" value="ECO:0007669"/>
    <property type="project" value="UniProtKB-KW"/>
</dbReference>
<protein>
    <submittedName>
        <fullName evidence="3">Class I SAM-dependent methyltransferase</fullName>
    </submittedName>
</protein>
<evidence type="ECO:0000313" key="3">
    <source>
        <dbReference type="EMBL" id="NHF61111.1"/>
    </source>
</evidence>
<dbReference type="AlphaFoldDB" id="A0A967ECD3"/>
<evidence type="ECO:0000259" key="1">
    <source>
        <dbReference type="Pfam" id="PF18096"/>
    </source>
</evidence>
<keyword evidence="3" id="KW-0489">Methyltransferase</keyword>
<dbReference type="Gene3D" id="3.40.50.150">
    <property type="entry name" value="Vaccinia Virus protein VP39"/>
    <property type="match status" value="1"/>
</dbReference>
<dbReference type="SUPFAM" id="SSF53335">
    <property type="entry name" value="S-adenosyl-L-methionine-dependent methyltransferases"/>
    <property type="match status" value="1"/>
</dbReference>
<reference evidence="3" key="1">
    <citation type="submission" date="2019-07" db="EMBL/GenBank/DDBJ databases">
        <authorList>
            <person name="De-Chao Zhang Q."/>
        </authorList>
    </citation>
    <scope>NUCLEOTIDE SEQUENCE</scope>
    <source>
        <strain evidence="3">TP-CH-4</strain>
    </source>
</reference>